<name>A0A0F9HL03_9ZZZZ</name>
<protein>
    <submittedName>
        <fullName evidence="2">Uncharacterized protein</fullName>
    </submittedName>
</protein>
<feature type="transmembrane region" description="Helical" evidence="1">
    <location>
        <begin position="20"/>
        <end position="40"/>
    </location>
</feature>
<feature type="transmembrane region" description="Helical" evidence="1">
    <location>
        <begin position="95"/>
        <end position="119"/>
    </location>
</feature>
<feature type="transmembrane region" description="Helical" evidence="1">
    <location>
        <begin position="60"/>
        <end position="83"/>
    </location>
</feature>
<accession>A0A0F9HL03</accession>
<dbReference type="EMBL" id="LAZR01024244">
    <property type="protein sequence ID" value="KKL75807.1"/>
    <property type="molecule type" value="Genomic_DNA"/>
</dbReference>
<comment type="caution">
    <text evidence="2">The sequence shown here is derived from an EMBL/GenBank/DDBJ whole genome shotgun (WGS) entry which is preliminary data.</text>
</comment>
<feature type="transmembrane region" description="Helical" evidence="1">
    <location>
        <begin position="154"/>
        <end position="171"/>
    </location>
</feature>
<gene>
    <name evidence="2" type="ORF">LCGC14_2051210</name>
</gene>
<keyword evidence="1" id="KW-1133">Transmembrane helix</keyword>
<evidence type="ECO:0000256" key="1">
    <source>
        <dbReference type="SAM" id="Phobius"/>
    </source>
</evidence>
<keyword evidence="1" id="KW-0812">Transmembrane</keyword>
<organism evidence="2">
    <name type="scientific">marine sediment metagenome</name>
    <dbReference type="NCBI Taxonomy" id="412755"/>
    <lineage>
        <taxon>unclassified sequences</taxon>
        <taxon>metagenomes</taxon>
        <taxon>ecological metagenomes</taxon>
    </lineage>
</organism>
<feature type="transmembrane region" description="Helical" evidence="1">
    <location>
        <begin position="191"/>
        <end position="211"/>
    </location>
</feature>
<proteinExistence type="predicted"/>
<sequence length="212" mass="23044">MFARDTFRQSFSPSLPFGRFCWNVSVLSLASILPFLLVYILVTPGFATLLLTNGTALSRFLRQVLTNGFVVVFLVNYLGFVSASVALKQYRHRPIVYLVLDGLLRSVAFIGVHIAVYVMSADLFGSFNGSRATALSVVGPTLERSFMFGNISGVYLYALAPGTFIALLGVLTEPSGEASKPTMFRTMSMTLLFSLTPILLVTVLSYALGLAT</sequence>
<keyword evidence="1" id="KW-0472">Membrane</keyword>
<reference evidence="2" key="1">
    <citation type="journal article" date="2015" name="Nature">
        <title>Complex archaea that bridge the gap between prokaryotes and eukaryotes.</title>
        <authorList>
            <person name="Spang A."/>
            <person name="Saw J.H."/>
            <person name="Jorgensen S.L."/>
            <person name="Zaremba-Niedzwiedzka K."/>
            <person name="Martijn J."/>
            <person name="Lind A.E."/>
            <person name="van Eijk R."/>
            <person name="Schleper C."/>
            <person name="Guy L."/>
            <person name="Ettema T.J."/>
        </authorList>
    </citation>
    <scope>NUCLEOTIDE SEQUENCE</scope>
</reference>
<dbReference type="AlphaFoldDB" id="A0A0F9HL03"/>
<evidence type="ECO:0000313" key="2">
    <source>
        <dbReference type="EMBL" id="KKL75807.1"/>
    </source>
</evidence>